<keyword evidence="1" id="KW-0805">Transcription regulation</keyword>
<dbReference type="GO" id="GO:1901135">
    <property type="term" value="P:carbohydrate derivative metabolic process"/>
    <property type="evidence" value="ECO:0007669"/>
    <property type="project" value="InterPro"/>
</dbReference>
<feature type="domain" description="HTH rpiR-type" evidence="4">
    <location>
        <begin position="3"/>
        <end position="79"/>
    </location>
</feature>
<gene>
    <name evidence="6" type="ORF">OL234_01010</name>
</gene>
<feature type="domain" description="SIS" evidence="5">
    <location>
        <begin position="123"/>
        <end position="264"/>
    </location>
</feature>
<dbReference type="EMBL" id="CP110232">
    <property type="protein sequence ID" value="WEG73519.1"/>
    <property type="molecule type" value="Genomic_DNA"/>
</dbReference>
<dbReference type="InterPro" id="IPR001347">
    <property type="entry name" value="SIS_dom"/>
</dbReference>
<evidence type="ECO:0000256" key="1">
    <source>
        <dbReference type="ARBA" id="ARBA00023015"/>
    </source>
</evidence>
<dbReference type="GO" id="GO:0097367">
    <property type="term" value="F:carbohydrate derivative binding"/>
    <property type="evidence" value="ECO:0007669"/>
    <property type="project" value="InterPro"/>
</dbReference>
<keyword evidence="2" id="KW-0238">DNA-binding</keyword>
<dbReference type="Gene3D" id="3.40.50.10490">
    <property type="entry name" value="Glucose-6-phosphate isomerase like protein, domain 1"/>
    <property type="match status" value="1"/>
</dbReference>
<dbReference type="SUPFAM" id="SSF53697">
    <property type="entry name" value="SIS domain"/>
    <property type="match status" value="1"/>
</dbReference>
<dbReference type="Pfam" id="PF01418">
    <property type="entry name" value="HTH_6"/>
    <property type="match status" value="1"/>
</dbReference>
<dbReference type="SUPFAM" id="SSF46689">
    <property type="entry name" value="Homeodomain-like"/>
    <property type="match status" value="1"/>
</dbReference>
<proteinExistence type="predicted"/>
<dbReference type="GO" id="GO:0003700">
    <property type="term" value="F:DNA-binding transcription factor activity"/>
    <property type="evidence" value="ECO:0007669"/>
    <property type="project" value="InterPro"/>
</dbReference>
<sequence length="282" mass="31134">MPNNILFTIQEKMETFSKSEKKLASWILANSSEVIHMTTKSLSEATNVSPATIVRFCYSLNLNGFTDLKLNISTHLPQIKEDLYSDIIKNENISQIKKKLNFKVGHAFDETIDKLNDDMIEEAIAALEAVDMVYTYGIGASGLVAEDIYQKLTRIGKNVFFTKDDHLLATALVSNPTKSLLFAISNSGQKKEVIALAKIAKEQNIPVIILTNAEQSPLALLADILLLTASSGEAPLRSSATSSLLVQLFTIDILYSAYASRHYETVMARLNQSKNAITKLDT</sequence>
<keyword evidence="3" id="KW-0804">Transcription</keyword>
<dbReference type="InterPro" id="IPR035472">
    <property type="entry name" value="RpiR-like_SIS"/>
</dbReference>
<dbReference type="CDD" id="cd05013">
    <property type="entry name" value="SIS_RpiR"/>
    <property type="match status" value="1"/>
</dbReference>
<evidence type="ECO:0000313" key="7">
    <source>
        <dbReference type="Proteomes" id="UP001179647"/>
    </source>
</evidence>
<organism evidence="6 7">
    <name type="scientific">Vagococcus intermedius</name>
    <dbReference type="NCBI Taxonomy" id="2991418"/>
    <lineage>
        <taxon>Bacteria</taxon>
        <taxon>Bacillati</taxon>
        <taxon>Bacillota</taxon>
        <taxon>Bacilli</taxon>
        <taxon>Lactobacillales</taxon>
        <taxon>Enterococcaceae</taxon>
        <taxon>Vagococcus</taxon>
    </lineage>
</organism>
<keyword evidence="7" id="KW-1185">Reference proteome</keyword>
<evidence type="ECO:0000259" key="4">
    <source>
        <dbReference type="PROSITE" id="PS51071"/>
    </source>
</evidence>
<dbReference type="Gene3D" id="1.10.10.10">
    <property type="entry name" value="Winged helix-like DNA-binding domain superfamily/Winged helix DNA-binding domain"/>
    <property type="match status" value="1"/>
</dbReference>
<dbReference type="InterPro" id="IPR009057">
    <property type="entry name" value="Homeodomain-like_sf"/>
</dbReference>
<dbReference type="AlphaFoldDB" id="A0AAF0CVA3"/>
<dbReference type="Pfam" id="PF01380">
    <property type="entry name" value="SIS"/>
    <property type="match status" value="1"/>
</dbReference>
<dbReference type="PROSITE" id="PS51464">
    <property type="entry name" value="SIS"/>
    <property type="match status" value="1"/>
</dbReference>
<evidence type="ECO:0000313" key="6">
    <source>
        <dbReference type="EMBL" id="WEG73519.1"/>
    </source>
</evidence>
<dbReference type="InterPro" id="IPR036388">
    <property type="entry name" value="WH-like_DNA-bd_sf"/>
</dbReference>
<name>A0AAF0CVA3_9ENTE</name>
<dbReference type="PANTHER" id="PTHR30514:SF10">
    <property type="entry name" value="MURR_RPIR FAMILY TRANSCRIPTIONAL REGULATOR"/>
    <property type="match status" value="1"/>
</dbReference>
<dbReference type="RefSeq" id="WP_275469318.1">
    <property type="nucleotide sequence ID" value="NZ_CP110232.1"/>
</dbReference>
<evidence type="ECO:0000256" key="3">
    <source>
        <dbReference type="ARBA" id="ARBA00023163"/>
    </source>
</evidence>
<evidence type="ECO:0000256" key="2">
    <source>
        <dbReference type="ARBA" id="ARBA00023125"/>
    </source>
</evidence>
<dbReference type="PROSITE" id="PS51071">
    <property type="entry name" value="HTH_RPIR"/>
    <property type="match status" value="1"/>
</dbReference>
<dbReference type="GO" id="GO:0003677">
    <property type="term" value="F:DNA binding"/>
    <property type="evidence" value="ECO:0007669"/>
    <property type="project" value="UniProtKB-KW"/>
</dbReference>
<dbReference type="InterPro" id="IPR000281">
    <property type="entry name" value="HTH_RpiR"/>
</dbReference>
<evidence type="ECO:0000259" key="5">
    <source>
        <dbReference type="PROSITE" id="PS51464"/>
    </source>
</evidence>
<reference evidence="6" key="1">
    <citation type="submission" date="2022-10" db="EMBL/GenBank/DDBJ databases">
        <title>Vagococcus sp. isolated from poultry meat.</title>
        <authorList>
            <person name="Johansson P."/>
            <person name="Bjorkroth J."/>
        </authorList>
    </citation>
    <scope>NUCLEOTIDE SEQUENCE</scope>
    <source>
        <strain evidence="6">STAA11</strain>
    </source>
</reference>
<dbReference type="InterPro" id="IPR046348">
    <property type="entry name" value="SIS_dom_sf"/>
</dbReference>
<dbReference type="PANTHER" id="PTHR30514">
    <property type="entry name" value="GLUCOKINASE"/>
    <property type="match status" value="1"/>
</dbReference>
<accession>A0AAF0CVA3</accession>
<dbReference type="InterPro" id="IPR047640">
    <property type="entry name" value="RpiR-like"/>
</dbReference>
<dbReference type="KEGG" id="vie:OL234_01010"/>
<dbReference type="Proteomes" id="UP001179647">
    <property type="component" value="Chromosome"/>
</dbReference>
<protein>
    <submittedName>
        <fullName evidence="6">MurR/RpiR family transcriptional regulator</fullName>
    </submittedName>
</protein>